<proteinExistence type="predicted"/>
<comment type="caution">
    <text evidence="1">The sequence shown here is derived from an EMBL/GenBank/DDBJ whole genome shotgun (WGS) entry which is preliminary data.</text>
</comment>
<dbReference type="AlphaFoldDB" id="A0A9D4B3R1"/>
<keyword evidence="2" id="KW-1185">Reference proteome</keyword>
<evidence type="ECO:0000313" key="1">
    <source>
        <dbReference type="EMBL" id="KAH1179145.1"/>
    </source>
</evidence>
<name>A0A9D4B3R1_9SAUR</name>
<protein>
    <submittedName>
        <fullName evidence="1">Uncharacterized protein</fullName>
    </submittedName>
</protein>
<accession>A0A9D4B3R1</accession>
<dbReference type="Proteomes" id="UP000827986">
    <property type="component" value="Unassembled WGS sequence"/>
</dbReference>
<organism evidence="1 2">
    <name type="scientific">Mauremys mutica</name>
    <name type="common">yellowpond turtle</name>
    <dbReference type="NCBI Taxonomy" id="74926"/>
    <lineage>
        <taxon>Eukaryota</taxon>
        <taxon>Metazoa</taxon>
        <taxon>Chordata</taxon>
        <taxon>Craniata</taxon>
        <taxon>Vertebrata</taxon>
        <taxon>Euteleostomi</taxon>
        <taxon>Archelosauria</taxon>
        <taxon>Testudinata</taxon>
        <taxon>Testudines</taxon>
        <taxon>Cryptodira</taxon>
        <taxon>Durocryptodira</taxon>
        <taxon>Testudinoidea</taxon>
        <taxon>Geoemydidae</taxon>
        <taxon>Geoemydinae</taxon>
        <taxon>Mauremys</taxon>
    </lineage>
</organism>
<sequence>MNSGEQGLTCKVCRVVAKGMPAQTDNRAGHWEGSEQHFSKICWATQCHSKRHLCRSPALTGESSILHLRWHLAAREQRSVFALLFANLLVRGQASAAAAGLCPRQWDCCTPAEKGSWCSRDGFFISRCSFFSAIYGGEGGAHCLVTNRTQ</sequence>
<dbReference type="EMBL" id="JAHDVG010000472">
    <property type="protein sequence ID" value="KAH1179145.1"/>
    <property type="molecule type" value="Genomic_DNA"/>
</dbReference>
<gene>
    <name evidence="1" type="ORF">KIL84_021728</name>
</gene>
<evidence type="ECO:0000313" key="2">
    <source>
        <dbReference type="Proteomes" id="UP000827986"/>
    </source>
</evidence>
<reference evidence="1" key="1">
    <citation type="submission" date="2021-09" db="EMBL/GenBank/DDBJ databases">
        <title>The genome of Mauremys mutica provides insights into the evolution of semi-aquatic lifestyle.</title>
        <authorList>
            <person name="Gong S."/>
            <person name="Gao Y."/>
        </authorList>
    </citation>
    <scope>NUCLEOTIDE SEQUENCE</scope>
    <source>
        <strain evidence="1">MM-2020</strain>
        <tissue evidence="1">Muscle</tissue>
    </source>
</reference>